<dbReference type="OrthoDB" id="5623009at2"/>
<keyword evidence="3" id="KW-1185">Reference proteome</keyword>
<protein>
    <submittedName>
        <fullName evidence="2">Uncharacterized protein</fullName>
    </submittedName>
</protein>
<dbReference type="Proteomes" id="UP000005317">
    <property type="component" value="Unassembled WGS sequence"/>
</dbReference>
<organism evidence="2 3">
    <name type="scientific">Thiothrix nivea (strain ATCC 35100 / DSM 5205 / JP2)</name>
    <dbReference type="NCBI Taxonomy" id="870187"/>
    <lineage>
        <taxon>Bacteria</taxon>
        <taxon>Pseudomonadati</taxon>
        <taxon>Pseudomonadota</taxon>
        <taxon>Gammaproteobacteria</taxon>
        <taxon>Thiotrichales</taxon>
        <taxon>Thiotrichaceae</taxon>
        <taxon>Thiothrix</taxon>
    </lineage>
</organism>
<dbReference type="InterPro" id="IPR011009">
    <property type="entry name" value="Kinase-like_dom_sf"/>
</dbReference>
<reference evidence="3" key="1">
    <citation type="journal article" date="2011" name="Stand. Genomic Sci.">
        <title>Genome sequence of the filamentous, gliding Thiothrix nivea neotype strain (JP2(T)).</title>
        <authorList>
            <person name="Lapidus A."/>
            <person name="Nolan M."/>
            <person name="Lucas S."/>
            <person name="Glavina Del Rio T."/>
            <person name="Tice H."/>
            <person name="Cheng J.F."/>
            <person name="Tapia R."/>
            <person name="Han C."/>
            <person name="Goodwin L."/>
            <person name="Pitluck S."/>
            <person name="Liolios K."/>
            <person name="Pagani I."/>
            <person name="Ivanova N."/>
            <person name="Huntemann M."/>
            <person name="Mavromatis K."/>
            <person name="Mikhailova N."/>
            <person name="Pati A."/>
            <person name="Chen A."/>
            <person name="Palaniappan K."/>
            <person name="Land M."/>
            <person name="Brambilla E.M."/>
            <person name="Rohde M."/>
            <person name="Abt B."/>
            <person name="Verbarg S."/>
            <person name="Goker M."/>
            <person name="Bristow J."/>
            <person name="Eisen J.A."/>
            <person name="Markowitz V."/>
            <person name="Hugenholtz P."/>
            <person name="Kyrpides N.C."/>
            <person name="Klenk H.P."/>
            <person name="Woyke T."/>
        </authorList>
    </citation>
    <scope>NUCLEOTIDE SEQUENCE [LARGE SCALE GENOMIC DNA]</scope>
    <source>
        <strain evidence="3">ATCC 35100 / DSM 5205 / JP2</strain>
    </source>
</reference>
<dbReference type="AlphaFoldDB" id="A0A656HFI0"/>
<dbReference type="EMBL" id="JH651384">
    <property type="protein sequence ID" value="EIJ34952.1"/>
    <property type="molecule type" value="Genomic_DNA"/>
</dbReference>
<accession>A0A656HFI0</accession>
<dbReference type="RefSeq" id="WP_002708870.1">
    <property type="nucleotide sequence ID" value="NZ_JH651384.1"/>
</dbReference>
<dbReference type="SUPFAM" id="SSF56112">
    <property type="entry name" value="Protein kinase-like (PK-like)"/>
    <property type="match status" value="1"/>
</dbReference>
<proteinExistence type="predicted"/>
<name>A0A656HFI0_THINJ</name>
<feature type="region of interest" description="Disordered" evidence="1">
    <location>
        <begin position="264"/>
        <end position="298"/>
    </location>
</feature>
<sequence>MAMVSPAGSHVILENRYVLLECLAVSGVGKVYRGRDLEQIKAKGLESRILIHVLPVTPNALPLDMMFQQMLGVCQHLEVSWILKPQAYGQDGNLAYFVLESPEKWGLFSLLSRTNRKDPVWQAAMQRLQPLVKQQHLGTNTDPALLLGVSAEEIYLLPTAFSPLVQVLGGQEGFRRVIHHGKHKAAVVVGSVLGLSTIFSAVAANAIFQQKEAVVVEAVLPAPAPQTQIPVRVAAIPATDRVDSPVTGMQATLKDEALSLVGEPPLASTMTQPPAKPDKAMSPSEGAMQKTVPPPPEPKQQLPLIANANKASRVIPEPASVQEAPHQPPNGVDGLIQQAYAAMGAGRLDVGKAGALYYARQLRALSPQHPQVARLGQEISAAYLRQVRAALQSGNLAAAGQWLPLTRQLIQEFGLTNLEPAQQVLEEKVAQLNSY</sequence>
<evidence type="ECO:0000313" key="2">
    <source>
        <dbReference type="EMBL" id="EIJ34952.1"/>
    </source>
</evidence>
<gene>
    <name evidence="2" type="ORF">Thini_2398</name>
</gene>
<evidence type="ECO:0000256" key="1">
    <source>
        <dbReference type="SAM" id="MobiDB-lite"/>
    </source>
</evidence>
<evidence type="ECO:0000313" key="3">
    <source>
        <dbReference type="Proteomes" id="UP000005317"/>
    </source>
</evidence>